<dbReference type="PANTHER" id="PTHR33064:SF37">
    <property type="entry name" value="RIBONUCLEASE H"/>
    <property type="match status" value="1"/>
</dbReference>
<organism evidence="5 6">
    <name type="scientific">Astyanax mexicanus</name>
    <name type="common">Blind cave fish</name>
    <name type="synonym">Astyanax fasciatus mexicanus</name>
    <dbReference type="NCBI Taxonomy" id="7994"/>
    <lineage>
        <taxon>Eukaryota</taxon>
        <taxon>Metazoa</taxon>
        <taxon>Chordata</taxon>
        <taxon>Craniata</taxon>
        <taxon>Vertebrata</taxon>
        <taxon>Euteleostomi</taxon>
        <taxon>Actinopterygii</taxon>
        <taxon>Neopterygii</taxon>
        <taxon>Teleostei</taxon>
        <taxon>Ostariophysi</taxon>
        <taxon>Characiformes</taxon>
        <taxon>Characoidei</taxon>
        <taxon>Acestrorhamphidae</taxon>
        <taxon>Acestrorhamphinae</taxon>
        <taxon>Astyanax</taxon>
    </lineage>
</organism>
<reference evidence="6" key="2">
    <citation type="journal article" date="2014" name="Nat. Commun.">
        <title>The cavefish genome reveals candidate genes for eye loss.</title>
        <authorList>
            <person name="McGaugh S.E."/>
            <person name="Gross J.B."/>
            <person name="Aken B."/>
            <person name="Blin M."/>
            <person name="Borowsky R."/>
            <person name="Chalopin D."/>
            <person name="Hinaux H."/>
            <person name="Jeffery W.R."/>
            <person name="Keene A."/>
            <person name="Ma L."/>
            <person name="Minx P."/>
            <person name="Murphy D."/>
            <person name="O'Quin K.E."/>
            <person name="Retaux S."/>
            <person name="Rohner N."/>
            <person name="Searle S.M."/>
            <person name="Stahl B.A."/>
            <person name="Tabin C."/>
            <person name="Volff J.N."/>
            <person name="Yoshizawa M."/>
            <person name="Warren W.C."/>
        </authorList>
    </citation>
    <scope>NUCLEOTIDE SEQUENCE [LARGE SCALE GENOMIC DNA]</scope>
    <source>
        <strain evidence="6">female</strain>
    </source>
</reference>
<reference evidence="5" key="4">
    <citation type="submission" date="2025-09" db="UniProtKB">
        <authorList>
            <consortium name="Ensembl"/>
        </authorList>
    </citation>
    <scope>IDENTIFICATION</scope>
</reference>
<dbReference type="Pfam" id="PF00078">
    <property type="entry name" value="RVT_1"/>
    <property type="match status" value="1"/>
</dbReference>
<dbReference type="PANTHER" id="PTHR33064">
    <property type="entry name" value="POL PROTEIN"/>
    <property type="match status" value="1"/>
</dbReference>
<reference evidence="6" key="1">
    <citation type="submission" date="2013-03" db="EMBL/GenBank/DDBJ databases">
        <authorList>
            <person name="Jeffery W."/>
            <person name="Warren W."/>
            <person name="Wilson R.K."/>
        </authorList>
    </citation>
    <scope>NUCLEOTIDE SEQUENCE</scope>
    <source>
        <strain evidence="6">female</strain>
    </source>
</reference>
<comment type="similarity">
    <text evidence="1">Belongs to the beta type-B retroviral polymerase family. HERV class-II K(HML-2) pol subfamily.</text>
</comment>
<dbReference type="Proteomes" id="UP000018467">
    <property type="component" value="Unassembled WGS sequence"/>
</dbReference>
<dbReference type="GeneTree" id="ENSGT00940000163417"/>
<dbReference type="EC" id="3.1.26.4" evidence="2"/>
<dbReference type="AlphaFoldDB" id="A0A3B1IXH9"/>
<evidence type="ECO:0000313" key="5">
    <source>
        <dbReference type="Ensembl" id="ENSAMXP00000034265.1"/>
    </source>
</evidence>
<evidence type="ECO:0000256" key="2">
    <source>
        <dbReference type="ARBA" id="ARBA00012180"/>
    </source>
</evidence>
<dbReference type="InterPro" id="IPR051320">
    <property type="entry name" value="Viral_Replic_Matur_Polypro"/>
</dbReference>
<dbReference type="PROSITE" id="PS50878">
    <property type="entry name" value="RT_POL"/>
    <property type="match status" value="1"/>
</dbReference>
<accession>A0A3B1IXH9</accession>
<dbReference type="SUPFAM" id="SSF56672">
    <property type="entry name" value="DNA/RNA polymerases"/>
    <property type="match status" value="1"/>
</dbReference>
<sequence>PYLPWRDIGPWALRVARANDWVDTDRPQVYYSASTKAWKCSFQYRLRAERTVELFGKSPQIQAAVLTQEEELELAPLPPQLWAADKYDVGLIRDCEPVSITPKSAYRPRQAQYPLKPEAIEGIRPVFQALLKAKVIVPCPDSPVRTPIFPVKKPGRDEWRFVQDLQAVNAAVQARAPEVPNPHTILSQIPTDHTHYTVVDLANAFFSVPVHPDSRFWFAFSFEGKAYTFTRLCQGYCESPTIYNAALRDSLSSLVLPGGVTLVHYVDDLLVSAPSRELCKQATILLLQHLAEHGHKASKAKLQYCKSEVTFLGHILTPGQKRMSTDRIEAICQTPKPMTKKQLLSFLGMCSYCRTFILSYAETEGPLRDIIPTKGVSTAKLQWTEQAEEAFTQLKVALQKHASLGCSRPNKTLCPNGGRQRNLHDISPHSNTWG</sequence>
<dbReference type="Gene3D" id="3.30.70.270">
    <property type="match status" value="2"/>
</dbReference>
<reference evidence="5" key="3">
    <citation type="submission" date="2025-08" db="UniProtKB">
        <authorList>
            <consortium name="Ensembl"/>
        </authorList>
    </citation>
    <scope>IDENTIFICATION</scope>
</reference>
<dbReference type="InterPro" id="IPR043128">
    <property type="entry name" value="Rev_trsase/Diguanyl_cyclase"/>
</dbReference>
<evidence type="ECO:0000256" key="1">
    <source>
        <dbReference type="ARBA" id="ARBA00010879"/>
    </source>
</evidence>
<dbReference type="Gene3D" id="3.10.10.10">
    <property type="entry name" value="HIV Type 1 Reverse Transcriptase, subunit A, domain 1"/>
    <property type="match status" value="1"/>
</dbReference>
<dbReference type="Bgee" id="ENSAMXG00000039759">
    <property type="expression patterns" value="Expressed in muscle tissue and 14 other cell types or tissues"/>
</dbReference>
<name>A0A3B1IXH9_ASTMX</name>
<dbReference type="InterPro" id="IPR043502">
    <property type="entry name" value="DNA/RNA_pol_sf"/>
</dbReference>
<dbReference type="InParanoid" id="A0A3B1IXH9"/>
<feature type="region of interest" description="Disordered" evidence="3">
    <location>
        <begin position="413"/>
        <end position="434"/>
    </location>
</feature>
<dbReference type="GO" id="GO:0004523">
    <property type="term" value="F:RNA-DNA hybrid ribonuclease activity"/>
    <property type="evidence" value="ECO:0007669"/>
    <property type="project" value="UniProtKB-EC"/>
</dbReference>
<dbReference type="InterPro" id="IPR000477">
    <property type="entry name" value="RT_dom"/>
</dbReference>
<evidence type="ECO:0000259" key="4">
    <source>
        <dbReference type="PROSITE" id="PS50878"/>
    </source>
</evidence>
<evidence type="ECO:0000313" key="6">
    <source>
        <dbReference type="Proteomes" id="UP000018467"/>
    </source>
</evidence>
<dbReference type="Ensembl" id="ENSAMXT00000041719.1">
    <property type="protein sequence ID" value="ENSAMXP00000034265.1"/>
    <property type="gene ID" value="ENSAMXG00000039759.1"/>
</dbReference>
<feature type="domain" description="Reverse transcriptase" evidence="4">
    <location>
        <begin position="132"/>
        <end position="316"/>
    </location>
</feature>
<protein>
    <recommendedName>
        <fullName evidence="2">ribonuclease H</fullName>
        <ecNumber evidence="2">3.1.26.4</ecNumber>
    </recommendedName>
</protein>
<proteinExistence type="inferred from homology"/>
<keyword evidence="6" id="KW-1185">Reference proteome</keyword>
<evidence type="ECO:0000256" key="3">
    <source>
        <dbReference type="SAM" id="MobiDB-lite"/>
    </source>
</evidence>